<keyword evidence="4" id="KW-1185">Reference proteome</keyword>
<protein>
    <submittedName>
        <fullName evidence="5">Uncharacterized protein isoform X1</fullName>
    </submittedName>
</protein>
<feature type="transmembrane region" description="Helical" evidence="2">
    <location>
        <begin position="739"/>
        <end position="762"/>
    </location>
</feature>
<name>A0A6P6UQS6_COFAR</name>
<dbReference type="InterPro" id="IPR026961">
    <property type="entry name" value="PGG_dom"/>
</dbReference>
<dbReference type="Pfam" id="PF00023">
    <property type="entry name" value="Ank"/>
    <property type="match status" value="1"/>
</dbReference>
<organism evidence="4 5">
    <name type="scientific">Coffea arabica</name>
    <name type="common">Arabian coffee</name>
    <dbReference type="NCBI Taxonomy" id="13443"/>
    <lineage>
        <taxon>Eukaryota</taxon>
        <taxon>Viridiplantae</taxon>
        <taxon>Streptophyta</taxon>
        <taxon>Embryophyta</taxon>
        <taxon>Tracheophyta</taxon>
        <taxon>Spermatophyta</taxon>
        <taxon>Magnoliopsida</taxon>
        <taxon>eudicotyledons</taxon>
        <taxon>Gunneridae</taxon>
        <taxon>Pentapetalae</taxon>
        <taxon>asterids</taxon>
        <taxon>lamiids</taxon>
        <taxon>Gentianales</taxon>
        <taxon>Rubiaceae</taxon>
        <taxon>Ixoroideae</taxon>
        <taxon>Gardenieae complex</taxon>
        <taxon>Bertiereae - Coffeeae clade</taxon>
        <taxon>Coffeeae</taxon>
        <taxon>Coffea</taxon>
    </lineage>
</organism>
<evidence type="ECO:0000313" key="5">
    <source>
        <dbReference type="RefSeq" id="XP_027092052.1"/>
    </source>
</evidence>
<reference evidence="5" key="2">
    <citation type="submission" date="2025-08" db="UniProtKB">
        <authorList>
            <consortium name="RefSeq"/>
        </authorList>
    </citation>
    <scope>IDENTIFICATION</scope>
    <source>
        <tissue evidence="5">Leaves</tissue>
    </source>
</reference>
<dbReference type="GeneID" id="113712717"/>
<dbReference type="InterPro" id="IPR036770">
    <property type="entry name" value="Ankyrin_rpt-contain_sf"/>
</dbReference>
<dbReference type="RefSeq" id="XP_027092052.1">
    <property type="nucleotide sequence ID" value="XM_027236251.2"/>
</dbReference>
<feature type="region of interest" description="Disordered" evidence="1">
    <location>
        <begin position="343"/>
        <end position="404"/>
    </location>
</feature>
<feature type="transmembrane region" description="Helical" evidence="2">
    <location>
        <begin position="768"/>
        <end position="787"/>
    </location>
</feature>
<reference evidence="4" key="1">
    <citation type="journal article" date="2025" name="Foods">
        <title>Unveiling the Microbial Signatures of Arabica Coffee Cherries: Insights into Ripeness Specific Diversity, Functional Traits, and Implications for Quality and Safety.</title>
        <authorList>
            <consortium name="RefSeq"/>
            <person name="Tenea G.N."/>
            <person name="Cifuentes V."/>
            <person name="Reyes P."/>
            <person name="Cevallos-Vallejos M."/>
        </authorList>
    </citation>
    <scope>NUCLEOTIDE SEQUENCE [LARGE SCALE GENOMIC DNA]</scope>
</reference>
<evidence type="ECO:0000256" key="2">
    <source>
        <dbReference type="SAM" id="Phobius"/>
    </source>
</evidence>
<accession>A0A6P6UQS6</accession>
<dbReference type="Gene3D" id="1.25.40.20">
    <property type="entry name" value="Ankyrin repeat-containing domain"/>
    <property type="match status" value="2"/>
</dbReference>
<dbReference type="Proteomes" id="UP001652660">
    <property type="component" value="Chromosome 10e"/>
</dbReference>
<dbReference type="GO" id="GO:0016020">
    <property type="term" value="C:membrane"/>
    <property type="evidence" value="ECO:0007669"/>
    <property type="project" value="TreeGrafter"/>
</dbReference>
<dbReference type="SMART" id="SM00248">
    <property type="entry name" value="ANK"/>
    <property type="match status" value="5"/>
</dbReference>
<sequence>MKGNTHSGMVASMRGAMDDSMIGVRDLKFLEKMKQGKKQFKELEDQQIAKAVTTKLPELYRAAMEGNWKDACSEFRSNQNAETAKISNLGMTALHVAASCGQSEFVQKLVGRLSEKEVEARDQLGRTALHHVALAAGVDAAKAMVNKNPNLPYLGDVNKHTPLFYAAKWRKPSESKNMVEYLYGVSREENLPRDLESERRDVCNAFTDNSGPDLIVAITASGSYDTALRILKRYPKLTLKKNDKGTSILHVLAMKSKAFLSGNKLSPLISWMYDLVPVDDEETKHEDSTSDGANSKNRCSAASFFKFMSKFIKGIREMSEVKQSHVLAVRLVKFVCDELHKKEKEEEEEKKKEKEKEEKEKEREKEKEQEKEPEKEQVEEPEKEPEKEIAKEPEKEKGKEKEKEKEMDFLLHFVIPEEEREKGKEEEKEMDFVQDFFIPENSTAILHLAVEHGVFELVEKCLKAFPDLIWYADKAPRSVPWRHAHYTSTVKGSLVWNDATQHADTATASSNPPEYTDTTSGHWKWHEGQYADTATGTGRLLLHVAIEHRRVKIFNHLIDYIGKNTKAYADLKLEGNNNSLHLAANLAPTPQLQSVPGPAFQMQRELQWFKAVEELVYDELKTEKNLDDKTPRELFFNEHKDLLKDAKEWMKDTSNSCMVVATLVATVAFAAMITVPGGNNSNTGLPILATKKLFVAFSVSNALSMVSSAVSLLMFLSIQTSRYTEGDFLDSLPKKLLRGLLSLFIAIATMMISFGTAIGLSLQTRLNWSYIPITIIACVPVIIFTWLQLPLLLQAIIVESGPGIFQGQRDRKLWCIKKIGGHLLAYDRV</sequence>
<feature type="transmembrane region" description="Helical" evidence="2">
    <location>
        <begin position="657"/>
        <end position="675"/>
    </location>
</feature>
<dbReference type="InterPro" id="IPR002110">
    <property type="entry name" value="Ankyrin_rpt"/>
</dbReference>
<feature type="transmembrane region" description="Helical" evidence="2">
    <location>
        <begin position="695"/>
        <end position="718"/>
    </location>
</feature>
<dbReference type="Pfam" id="PF12796">
    <property type="entry name" value="Ank_2"/>
    <property type="match status" value="1"/>
</dbReference>
<dbReference type="PANTHER" id="PTHR24177">
    <property type="entry name" value="CASKIN"/>
    <property type="match status" value="1"/>
</dbReference>
<evidence type="ECO:0000256" key="1">
    <source>
        <dbReference type="SAM" id="MobiDB-lite"/>
    </source>
</evidence>
<dbReference type="PANTHER" id="PTHR24177:SF365">
    <property type="entry name" value="ANKYRIN REPEAT-CONTAINING PROTEIN NPR4-LIKE ISOFORM X1"/>
    <property type="match status" value="1"/>
</dbReference>
<evidence type="ECO:0000259" key="3">
    <source>
        <dbReference type="Pfam" id="PF13962"/>
    </source>
</evidence>
<gene>
    <name evidence="5" type="primary">LOC113712717</name>
</gene>
<dbReference type="Pfam" id="PF13962">
    <property type="entry name" value="PGG"/>
    <property type="match status" value="1"/>
</dbReference>
<keyword evidence="2" id="KW-0812">Transmembrane</keyword>
<dbReference type="SUPFAM" id="SSF48403">
    <property type="entry name" value="Ankyrin repeat"/>
    <property type="match status" value="1"/>
</dbReference>
<evidence type="ECO:0000313" key="4">
    <source>
        <dbReference type="Proteomes" id="UP001652660"/>
    </source>
</evidence>
<keyword evidence="2" id="KW-1133">Transmembrane helix</keyword>
<keyword evidence="2" id="KW-0472">Membrane</keyword>
<feature type="domain" description="PGG" evidence="3">
    <location>
        <begin position="647"/>
        <end position="758"/>
    </location>
</feature>
<dbReference type="OrthoDB" id="1925304at2759"/>
<dbReference type="AlphaFoldDB" id="A0A6P6UQS6"/>
<proteinExistence type="predicted"/>